<dbReference type="AlphaFoldDB" id="A0A0H3A7R3"/>
<protein>
    <submittedName>
        <fullName evidence="1">Uncharacterized protein</fullName>
    </submittedName>
</protein>
<sequence length="83" mass="9332">MLALLRQSTGNNATRHVIPGGLDTYAVIGKGFCHDPVSTRYEGGFLHQRRRSSTRLEVAMKKRPRWGRLKRQGDARSNLVGKV</sequence>
<dbReference type="HOGENOM" id="CLU_2537156_0_0_7"/>
<dbReference type="EMBL" id="CP000527">
    <property type="protein sequence ID" value="ABM28226.1"/>
    <property type="molecule type" value="Genomic_DNA"/>
</dbReference>
<organism evidence="1 2">
    <name type="scientific">Nitratidesulfovibrio vulgaris (strain DP4)</name>
    <name type="common">Desulfovibrio vulgaris</name>
    <dbReference type="NCBI Taxonomy" id="391774"/>
    <lineage>
        <taxon>Bacteria</taxon>
        <taxon>Pseudomonadati</taxon>
        <taxon>Thermodesulfobacteriota</taxon>
        <taxon>Desulfovibrionia</taxon>
        <taxon>Desulfovibrionales</taxon>
        <taxon>Desulfovibrionaceae</taxon>
        <taxon>Nitratidesulfovibrio</taxon>
    </lineage>
</organism>
<reference evidence="2" key="1">
    <citation type="journal article" date="2009" name="Environ. Microbiol.">
        <title>Contribution of mobile genetic elements to Desulfovibrio vulgaris genome plasticity.</title>
        <authorList>
            <person name="Walker C.B."/>
            <person name="Stolyar S."/>
            <person name="Chivian D."/>
            <person name="Pinel N."/>
            <person name="Gabster J.A."/>
            <person name="Dehal P.S."/>
            <person name="He Z."/>
            <person name="Yang Z.K."/>
            <person name="Yen H.C."/>
            <person name="Zhou J."/>
            <person name="Wall J.D."/>
            <person name="Hazen T.C."/>
            <person name="Arkin A.P."/>
            <person name="Stahl D.A."/>
        </authorList>
    </citation>
    <scope>NUCLEOTIDE SEQUENCE [LARGE SCALE GENOMIC DNA]</scope>
    <source>
        <strain evidence="2">DP4</strain>
    </source>
</reference>
<evidence type="ECO:0000313" key="1">
    <source>
        <dbReference type="EMBL" id="ABM28226.1"/>
    </source>
</evidence>
<gene>
    <name evidence="1" type="ordered locus">Dvul_1206</name>
</gene>
<evidence type="ECO:0000313" key="2">
    <source>
        <dbReference type="Proteomes" id="UP000009173"/>
    </source>
</evidence>
<name>A0A0H3A7R3_NITV4</name>
<proteinExistence type="predicted"/>
<dbReference type="Proteomes" id="UP000009173">
    <property type="component" value="Chromosome"/>
</dbReference>
<dbReference type="KEGG" id="dvl:Dvul_1206"/>
<accession>A0A0H3A7R3</accession>